<feature type="transmembrane region" description="Helical" evidence="2">
    <location>
        <begin position="64"/>
        <end position="83"/>
    </location>
</feature>
<protein>
    <recommendedName>
        <fullName evidence="1">diguanylate cyclase</fullName>
        <ecNumber evidence="1">2.7.7.65</ecNumber>
    </recommendedName>
</protein>
<dbReference type="EMBL" id="JACIEN010000006">
    <property type="protein sequence ID" value="MBB4019254.1"/>
    <property type="molecule type" value="Genomic_DNA"/>
</dbReference>
<keyword evidence="2" id="KW-0812">Transmembrane</keyword>
<dbReference type="PANTHER" id="PTHR45138:SF24">
    <property type="entry name" value="DIGUANYLATE CYCLASE DGCC-RELATED"/>
    <property type="match status" value="1"/>
</dbReference>
<dbReference type="Gene3D" id="3.30.70.270">
    <property type="match status" value="1"/>
</dbReference>
<evidence type="ECO:0000259" key="3">
    <source>
        <dbReference type="PROSITE" id="PS50887"/>
    </source>
</evidence>
<dbReference type="GO" id="GO:0005886">
    <property type="term" value="C:plasma membrane"/>
    <property type="evidence" value="ECO:0007669"/>
    <property type="project" value="TreeGrafter"/>
</dbReference>
<dbReference type="PANTHER" id="PTHR45138">
    <property type="entry name" value="REGULATORY COMPONENTS OF SENSORY TRANSDUCTION SYSTEM"/>
    <property type="match status" value="1"/>
</dbReference>
<feature type="transmembrane region" description="Helical" evidence="2">
    <location>
        <begin position="182"/>
        <end position="207"/>
    </location>
</feature>
<dbReference type="SMART" id="SM00267">
    <property type="entry name" value="GGDEF"/>
    <property type="match status" value="1"/>
</dbReference>
<keyword evidence="2" id="KW-0472">Membrane</keyword>
<feature type="domain" description="GGDEF" evidence="3">
    <location>
        <begin position="248"/>
        <end position="382"/>
    </location>
</feature>
<dbReference type="InterPro" id="IPR050469">
    <property type="entry name" value="Diguanylate_Cyclase"/>
</dbReference>
<feature type="transmembrane region" description="Helical" evidence="2">
    <location>
        <begin position="6"/>
        <end position="31"/>
    </location>
</feature>
<keyword evidence="2" id="KW-1133">Transmembrane helix</keyword>
<comment type="caution">
    <text evidence="4">The sequence shown here is derived from an EMBL/GenBank/DDBJ whole genome shotgun (WGS) entry which is preliminary data.</text>
</comment>
<feature type="transmembrane region" description="Helical" evidence="2">
    <location>
        <begin position="117"/>
        <end position="137"/>
    </location>
</feature>
<dbReference type="FunFam" id="3.30.70.270:FF:000001">
    <property type="entry name" value="Diguanylate cyclase domain protein"/>
    <property type="match status" value="1"/>
</dbReference>
<dbReference type="CDD" id="cd01949">
    <property type="entry name" value="GGDEF"/>
    <property type="match status" value="1"/>
</dbReference>
<evidence type="ECO:0000256" key="2">
    <source>
        <dbReference type="SAM" id="Phobius"/>
    </source>
</evidence>
<dbReference type="Proteomes" id="UP000577362">
    <property type="component" value="Unassembled WGS sequence"/>
</dbReference>
<feature type="transmembrane region" description="Helical" evidence="2">
    <location>
        <begin position="38"/>
        <end position="58"/>
    </location>
</feature>
<dbReference type="InterPro" id="IPR043128">
    <property type="entry name" value="Rev_trsase/Diguanyl_cyclase"/>
</dbReference>
<proteinExistence type="predicted"/>
<keyword evidence="5" id="KW-1185">Reference proteome</keyword>
<dbReference type="NCBIfam" id="TIGR00254">
    <property type="entry name" value="GGDEF"/>
    <property type="match status" value="1"/>
</dbReference>
<gene>
    <name evidence="4" type="ORF">GGR16_004301</name>
</gene>
<feature type="transmembrane region" description="Helical" evidence="2">
    <location>
        <begin position="95"/>
        <end position="111"/>
    </location>
</feature>
<name>A0A840C163_9HYPH</name>
<dbReference type="RefSeq" id="WP_183317998.1">
    <property type="nucleotide sequence ID" value="NZ_JACIEN010000006.1"/>
</dbReference>
<dbReference type="InterPro" id="IPR029787">
    <property type="entry name" value="Nucleotide_cyclase"/>
</dbReference>
<evidence type="ECO:0000313" key="5">
    <source>
        <dbReference type="Proteomes" id="UP000577362"/>
    </source>
</evidence>
<dbReference type="SUPFAM" id="SSF55073">
    <property type="entry name" value="Nucleotide cyclase"/>
    <property type="match status" value="1"/>
</dbReference>
<dbReference type="InterPro" id="IPR000160">
    <property type="entry name" value="GGDEF_dom"/>
</dbReference>
<dbReference type="GO" id="GO:1902201">
    <property type="term" value="P:negative regulation of bacterial-type flagellum-dependent cell motility"/>
    <property type="evidence" value="ECO:0007669"/>
    <property type="project" value="TreeGrafter"/>
</dbReference>
<dbReference type="GO" id="GO:0043709">
    <property type="term" value="P:cell adhesion involved in single-species biofilm formation"/>
    <property type="evidence" value="ECO:0007669"/>
    <property type="project" value="TreeGrafter"/>
</dbReference>
<organism evidence="4 5">
    <name type="scientific">Chelatococcus caeni</name>
    <dbReference type="NCBI Taxonomy" id="1348468"/>
    <lineage>
        <taxon>Bacteria</taxon>
        <taxon>Pseudomonadati</taxon>
        <taxon>Pseudomonadota</taxon>
        <taxon>Alphaproteobacteria</taxon>
        <taxon>Hyphomicrobiales</taxon>
        <taxon>Chelatococcaceae</taxon>
        <taxon>Chelatococcus</taxon>
    </lineage>
</organism>
<dbReference type="AlphaFoldDB" id="A0A840C163"/>
<sequence length="387" mass="41216">MKLDFFTLYVIILLNSLTLTFVWGAICYAYWTFEAARYWLASCILTTLGGCLLALEALPFGNAFIVAGNACIIFGFAVTWGGVRVFYGARPRWDVAIALTVVASLAMALFLDSRPGLNMATAGGQVAAVGLAALTLLRNGRRRLGALVAASAMGLALLGHGAEFATNGLRLAGLMTTEAYYAVAAVFLVAVIFGGGVWNLGFVLMAVDRLRSELAALAQEDDLTGLPNRRRFMQASERLEAIGRRTGQGFSLLLIDLDCFKEINDRYGHAAGDACLVHFAALASSRLRKGDMLARLSGDEFCVSLPGADLARAATVAGDLVNLVAANPCLWRGETIFLSISVGIAEWRPDMEAGPARIIEEADAALYATKKRGRNGFSVAAEALAVT</sequence>
<dbReference type="EC" id="2.7.7.65" evidence="1"/>
<reference evidence="4 5" key="1">
    <citation type="submission" date="2020-08" db="EMBL/GenBank/DDBJ databases">
        <title>Genomic Encyclopedia of Type Strains, Phase IV (KMG-IV): sequencing the most valuable type-strain genomes for metagenomic binning, comparative biology and taxonomic classification.</title>
        <authorList>
            <person name="Goeker M."/>
        </authorList>
    </citation>
    <scope>NUCLEOTIDE SEQUENCE [LARGE SCALE GENOMIC DNA]</scope>
    <source>
        <strain evidence="4 5">DSM 103737</strain>
    </source>
</reference>
<accession>A0A840C163</accession>
<dbReference type="GO" id="GO:0052621">
    <property type="term" value="F:diguanylate cyclase activity"/>
    <property type="evidence" value="ECO:0007669"/>
    <property type="project" value="UniProtKB-EC"/>
</dbReference>
<feature type="transmembrane region" description="Helical" evidence="2">
    <location>
        <begin position="144"/>
        <end position="162"/>
    </location>
</feature>
<evidence type="ECO:0000256" key="1">
    <source>
        <dbReference type="ARBA" id="ARBA00012528"/>
    </source>
</evidence>
<dbReference type="PROSITE" id="PS50887">
    <property type="entry name" value="GGDEF"/>
    <property type="match status" value="1"/>
</dbReference>
<evidence type="ECO:0000313" key="4">
    <source>
        <dbReference type="EMBL" id="MBB4019254.1"/>
    </source>
</evidence>
<dbReference type="Pfam" id="PF00990">
    <property type="entry name" value="GGDEF"/>
    <property type="match status" value="1"/>
</dbReference>